<organism evidence="2">
    <name type="scientific">marine sediment metagenome</name>
    <dbReference type="NCBI Taxonomy" id="412755"/>
    <lineage>
        <taxon>unclassified sequences</taxon>
        <taxon>metagenomes</taxon>
        <taxon>ecological metagenomes</taxon>
    </lineage>
</organism>
<gene>
    <name evidence="2" type="ORF">S03H2_40790</name>
</gene>
<dbReference type="PANTHER" id="PTHR45867:SF3">
    <property type="entry name" value="ACID PHOSPHATASE TYPE 7"/>
    <property type="match status" value="1"/>
</dbReference>
<reference evidence="2" key="1">
    <citation type="journal article" date="2014" name="Front. Microbiol.">
        <title>High frequency of phylogenetically diverse reductive dehalogenase-homologous genes in deep subseafloor sedimentary metagenomes.</title>
        <authorList>
            <person name="Kawai M."/>
            <person name="Futagami T."/>
            <person name="Toyoda A."/>
            <person name="Takaki Y."/>
            <person name="Nishi S."/>
            <person name="Hori S."/>
            <person name="Arai W."/>
            <person name="Tsubouchi T."/>
            <person name="Morono Y."/>
            <person name="Uchiyama I."/>
            <person name="Ito T."/>
            <person name="Fujiyama A."/>
            <person name="Inagaki F."/>
            <person name="Takami H."/>
        </authorList>
    </citation>
    <scope>NUCLEOTIDE SEQUENCE</scope>
    <source>
        <strain evidence="2">Expedition CK06-06</strain>
    </source>
</reference>
<evidence type="ECO:0000259" key="1">
    <source>
        <dbReference type="Pfam" id="PF00149"/>
    </source>
</evidence>
<feature type="domain" description="Calcineurin-like phosphoesterase" evidence="1">
    <location>
        <begin position="19"/>
        <end position="150"/>
    </location>
</feature>
<dbReference type="EMBL" id="BARU01025307">
    <property type="protein sequence ID" value="GAH64894.1"/>
    <property type="molecule type" value="Genomic_DNA"/>
</dbReference>
<accession>X1IFJ3</accession>
<dbReference type="PANTHER" id="PTHR45867">
    <property type="entry name" value="PURPLE ACID PHOSPHATASE"/>
    <property type="match status" value="1"/>
</dbReference>
<protein>
    <recommendedName>
        <fullName evidence="1">Calcineurin-like phosphoesterase domain-containing protein</fullName>
    </recommendedName>
</protein>
<name>X1IFJ3_9ZZZZ</name>
<sequence length="248" mass="29343">GPFVGEELDGWHVFFNHMERHASTSPYMVAIGNHEYGVDIFARNFKYFFPYNYVEDWGHYYSFDYSNAHFVMIDVFQNQLDWGGFLLEAQEAWLRQDLALNKDKWLFVVLHAPPYSTGDFNMHQKLASQLAPIFYENQVDVVLSGHDHHYEAFWTNRTESWGGTYFFVTGGGGGDLDEFIMYRDRDPWKNLWHNASIEAYQNDYITRNYQIYGELTHHFMHFELNGNNLHIKAIRDNGSLIQEFFITK</sequence>
<dbReference type="Gene3D" id="3.60.21.10">
    <property type="match status" value="1"/>
</dbReference>
<dbReference type="InterPro" id="IPR029052">
    <property type="entry name" value="Metallo-depent_PP-like"/>
</dbReference>
<dbReference type="InterPro" id="IPR004843">
    <property type="entry name" value="Calcineurin-like_PHP"/>
</dbReference>
<feature type="non-terminal residue" evidence="2">
    <location>
        <position position="1"/>
    </location>
</feature>
<comment type="caution">
    <text evidence="2">The sequence shown here is derived from an EMBL/GenBank/DDBJ whole genome shotgun (WGS) entry which is preliminary data.</text>
</comment>
<dbReference type="Pfam" id="PF00149">
    <property type="entry name" value="Metallophos"/>
    <property type="match status" value="1"/>
</dbReference>
<evidence type="ECO:0000313" key="2">
    <source>
        <dbReference type="EMBL" id="GAH64894.1"/>
    </source>
</evidence>
<dbReference type="GO" id="GO:0016787">
    <property type="term" value="F:hydrolase activity"/>
    <property type="evidence" value="ECO:0007669"/>
    <property type="project" value="InterPro"/>
</dbReference>
<dbReference type="AlphaFoldDB" id="X1IFJ3"/>
<proteinExistence type="predicted"/>
<dbReference type="SUPFAM" id="SSF56300">
    <property type="entry name" value="Metallo-dependent phosphatases"/>
    <property type="match status" value="1"/>
</dbReference>